<evidence type="ECO:0000259" key="1">
    <source>
        <dbReference type="PROSITE" id="PS50830"/>
    </source>
</evidence>
<dbReference type="InterPro" id="IPR016071">
    <property type="entry name" value="Staphylococal_nuclease_OB-fold"/>
</dbReference>
<dbReference type="EMBL" id="CP148067">
    <property type="protein sequence ID" value="WXL28886.1"/>
    <property type="molecule type" value="Genomic_DNA"/>
</dbReference>
<dbReference type="Proteomes" id="UP001477443">
    <property type="component" value="Chromosome"/>
</dbReference>
<dbReference type="PROSITE" id="PS50830">
    <property type="entry name" value="TNASE_3"/>
    <property type="match status" value="1"/>
</dbReference>
<sequence length="266" mass="30635">MKFKLLFNHIIPLSFFSYVAVSCTNTAKEIEKNTSENSSINSSSSSADLHLSVGDFPADERFLEKYPLTNKLELNKAMKVDIVWYNDGDTFRTSNNYVFRFAGIDTPETHQRNLEGQFVDTKGDQLKYGKIAEEFTKAYSDVYRYNSPQKNKGVSFYPTEVYVVPQKTKGGNNSRNPEVPAYMCDPYTRIVSIIYFKANNGKYYNLNALIAWNGISRVHYISDKKTSKYYTDNTEYYNFLQECSEHAKQNKLGIYAPDADYSKIYP</sequence>
<reference evidence="2" key="1">
    <citation type="submission" date="2024-03" db="EMBL/GenBank/DDBJ databases">
        <title>Complete genome sequence of Mycoplasma felifaucium Z921 isolated from the trachea of a cheetah.</title>
        <authorList>
            <person name="Spergser J."/>
        </authorList>
    </citation>
    <scope>NUCLEOTIDE SEQUENCE [LARGE SCALE GENOMIC DNA]</scope>
    <source>
        <strain evidence="2">Z921</strain>
    </source>
</reference>
<evidence type="ECO:0000313" key="2">
    <source>
        <dbReference type="EMBL" id="WXL28886.1"/>
    </source>
</evidence>
<dbReference type="InterPro" id="IPR035437">
    <property type="entry name" value="SNase_OB-fold_sf"/>
</dbReference>
<proteinExistence type="predicted"/>
<keyword evidence="3" id="KW-1185">Reference proteome</keyword>
<accession>A0ABZ2RS23</accession>
<organism evidence="2 3">
    <name type="scientific">Mycoplasmopsis felifaucium</name>
    <dbReference type="NCBI Taxonomy" id="35768"/>
    <lineage>
        <taxon>Bacteria</taxon>
        <taxon>Bacillati</taxon>
        <taxon>Mycoplasmatota</taxon>
        <taxon>Mycoplasmoidales</taxon>
        <taxon>Metamycoplasmataceae</taxon>
        <taxon>Mycoplasmopsis</taxon>
    </lineage>
</organism>
<gene>
    <name evidence="2" type="ORF">WG617_02525</name>
</gene>
<evidence type="ECO:0000313" key="3">
    <source>
        <dbReference type="Proteomes" id="UP001477443"/>
    </source>
</evidence>
<feature type="domain" description="TNase-like" evidence="1">
    <location>
        <begin position="76"/>
        <end position="257"/>
    </location>
</feature>
<dbReference type="SUPFAM" id="SSF50199">
    <property type="entry name" value="Staphylococcal nuclease"/>
    <property type="match status" value="2"/>
</dbReference>
<name>A0ABZ2RS23_9BACT</name>
<dbReference type="Pfam" id="PF00565">
    <property type="entry name" value="SNase"/>
    <property type="match status" value="1"/>
</dbReference>
<dbReference type="RefSeq" id="WP_338822440.1">
    <property type="nucleotide sequence ID" value="NZ_CP148067.1"/>
</dbReference>
<dbReference type="Gene3D" id="2.40.50.90">
    <property type="match status" value="1"/>
</dbReference>
<dbReference type="PROSITE" id="PS51257">
    <property type="entry name" value="PROKAR_LIPOPROTEIN"/>
    <property type="match status" value="1"/>
</dbReference>
<protein>
    <submittedName>
        <fullName evidence="2">Thermonuclease family protein</fullName>
    </submittedName>
</protein>
<dbReference type="SMART" id="SM00318">
    <property type="entry name" value="SNc"/>
    <property type="match status" value="1"/>
</dbReference>